<dbReference type="Proteomes" id="UP001491310">
    <property type="component" value="Unassembled WGS sequence"/>
</dbReference>
<evidence type="ECO:0000256" key="5">
    <source>
        <dbReference type="ARBA" id="ARBA00022552"/>
    </source>
</evidence>
<accession>A0ABR2YLH5</accession>
<dbReference type="InterPro" id="IPR050786">
    <property type="entry name" value="EFG1_rRNA-proc"/>
</dbReference>
<dbReference type="PANTHER" id="PTHR33911">
    <property type="entry name" value="RRNA-PROCESSING PROTEIN EFG1"/>
    <property type="match status" value="1"/>
</dbReference>
<sequence length="205" mass="23509">MLLVTQQEGLDARVRKKEEAKLQELKLAIDDHKRAEKERIYAVRYHKVRFFERIKLERGIKKLEKQLAQAREKGQEAPAAQLERLACLQDDLQYVVHFPKGEKYVSVLRNAEEPAAQAVLVAERERLRALVHKQQAEIAMMTEADEGAALLARQRRPTQSTAEHDTAANVPTVEPSEQEEDDFFTPDDSDRPAGTVVRWQCRKGI</sequence>
<proteinExistence type="inferred from homology"/>
<comment type="caution">
    <text evidence="10">The sequence shown here is derived from an EMBL/GenBank/DDBJ whole genome shotgun (WGS) entry which is preliminary data.</text>
</comment>
<feature type="coiled-coil region" evidence="8">
    <location>
        <begin position="15"/>
        <end position="73"/>
    </location>
</feature>
<evidence type="ECO:0000256" key="2">
    <source>
        <dbReference type="ARBA" id="ARBA00006916"/>
    </source>
</evidence>
<evidence type="ECO:0000256" key="4">
    <source>
        <dbReference type="ARBA" id="ARBA00019827"/>
    </source>
</evidence>
<keyword evidence="6 8" id="KW-0175">Coiled coil</keyword>
<dbReference type="EMBL" id="JALJOT010000009">
    <property type="protein sequence ID" value="KAK9907599.1"/>
    <property type="molecule type" value="Genomic_DNA"/>
</dbReference>
<evidence type="ECO:0000256" key="9">
    <source>
        <dbReference type="SAM" id="MobiDB-lite"/>
    </source>
</evidence>
<dbReference type="PANTHER" id="PTHR33911:SF1">
    <property type="entry name" value="RRNA-PROCESSING PROTEIN EFG1"/>
    <property type="match status" value="1"/>
</dbReference>
<evidence type="ECO:0000313" key="11">
    <source>
        <dbReference type="Proteomes" id="UP001491310"/>
    </source>
</evidence>
<dbReference type="InterPro" id="IPR019310">
    <property type="entry name" value="Efg1"/>
</dbReference>
<gene>
    <name evidence="10" type="ORF">WJX75_006817</name>
</gene>
<dbReference type="Pfam" id="PF10153">
    <property type="entry name" value="Efg1"/>
    <property type="match status" value="1"/>
</dbReference>
<comment type="subcellular location">
    <subcellularLocation>
        <location evidence="1">Nucleus</location>
        <location evidence="1">Nucleolus</location>
    </subcellularLocation>
</comment>
<evidence type="ECO:0000256" key="7">
    <source>
        <dbReference type="ARBA" id="ARBA00023242"/>
    </source>
</evidence>
<evidence type="ECO:0000256" key="8">
    <source>
        <dbReference type="SAM" id="Coils"/>
    </source>
</evidence>
<evidence type="ECO:0000313" key="10">
    <source>
        <dbReference type="EMBL" id="KAK9907599.1"/>
    </source>
</evidence>
<keyword evidence="11" id="KW-1185">Reference proteome</keyword>
<organism evidence="10 11">
    <name type="scientific">Coccomyxa subellipsoidea</name>
    <dbReference type="NCBI Taxonomy" id="248742"/>
    <lineage>
        <taxon>Eukaryota</taxon>
        <taxon>Viridiplantae</taxon>
        <taxon>Chlorophyta</taxon>
        <taxon>core chlorophytes</taxon>
        <taxon>Trebouxiophyceae</taxon>
        <taxon>Trebouxiophyceae incertae sedis</taxon>
        <taxon>Coccomyxaceae</taxon>
        <taxon>Coccomyxa</taxon>
    </lineage>
</organism>
<feature type="region of interest" description="Disordered" evidence="9">
    <location>
        <begin position="153"/>
        <end position="197"/>
    </location>
</feature>
<evidence type="ECO:0000256" key="6">
    <source>
        <dbReference type="ARBA" id="ARBA00023054"/>
    </source>
</evidence>
<protein>
    <recommendedName>
        <fullName evidence="3">rRNA-processing protein EFG1</fullName>
    </recommendedName>
    <alternativeName>
        <fullName evidence="4">rRNA-processing protein efg1</fullName>
    </alternativeName>
</protein>
<keyword evidence="7" id="KW-0539">Nucleus</keyword>
<feature type="compositionally biased region" description="Acidic residues" evidence="9">
    <location>
        <begin position="176"/>
        <end position="187"/>
    </location>
</feature>
<name>A0ABR2YLH5_9CHLO</name>
<evidence type="ECO:0000256" key="3">
    <source>
        <dbReference type="ARBA" id="ARBA00018689"/>
    </source>
</evidence>
<comment type="similarity">
    <text evidence="2">Belongs to the EFG1 family.</text>
</comment>
<reference evidence="10 11" key="1">
    <citation type="journal article" date="2024" name="Nat. Commun.">
        <title>Phylogenomics reveals the evolutionary origins of lichenization in chlorophyte algae.</title>
        <authorList>
            <person name="Puginier C."/>
            <person name="Libourel C."/>
            <person name="Otte J."/>
            <person name="Skaloud P."/>
            <person name="Haon M."/>
            <person name="Grisel S."/>
            <person name="Petersen M."/>
            <person name="Berrin J.G."/>
            <person name="Delaux P.M."/>
            <person name="Dal Grande F."/>
            <person name="Keller J."/>
        </authorList>
    </citation>
    <scope>NUCLEOTIDE SEQUENCE [LARGE SCALE GENOMIC DNA]</scope>
    <source>
        <strain evidence="10 11">SAG 216-7</strain>
    </source>
</reference>
<keyword evidence="5" id="KW-0698">rRNA processing</keyword>
<evidence type="ECO:0000256" key="1">
    <source>
        <dbReference type="ARBA" id="ARBA00004604"/>
    </source>
</evidence>